<dbReference type="EMBL" id="JANJYI010000009">
    <property type="protein sequence ID" value="KAK2636691.1"/>
    <property type="molecule type" value="Genomic_DNA"/>
</dbReference>
<name>A0AAD9WMN6_9ROSI</name>
<evidence type="ECO:0000313" key="1">
    <source>
        <dbReference type="EMBL" id="KAK2636691.1"/>
    </source>
</evidence>
<dbReference type="AlphaFoldDB" id="A0AAD9WMN6"/>
<evidence type="ECO:0000313" key="2">
    <source>
        <dbReference type="Proteomes" id="UP001280121"/>
    </source>
</evidence>
<dbReference type="Proteomes" id="UP001280121">
    <property type="component" value="Unassembled WGS sequence"/>
</dbReference>
<keyword evidence="2" id="KW-1185">Reference proteome</keyword>
<accession>A0AAD9WMN6</accession>
<sequence>MCINQDVKVMNEDFYKDVLDGCALTRDIEMWADGDLCVVSCVREKEEPKWRSKAEDSTSKCLMGLLSEKTLFYATHQVEFFSDADLVFVSFKNYLLVISL</sequence>
<reference evidence="1" key="1">
    <citation type="journal article" date="2023" name="Plant J.">
        <title>Genome sequences and population genomics provide insights into the demographic history, inbreeding, and mutation load of two 'living fossil' tree species of Dipteronia.</title>
        <authorList>
            <person name="Feng Y."/>
            <person name="Comes H.P."/>
            <person name="Chen J."/>
            <person name="Zhu S."/>
            <person name="Lu R."/>
            <person name="Zhang X."/>
            <person name="Li P."/>
            <person name="Qiu J."/>
            <person name="Olsen K.M."/>
            <person name="Qiu Y."/>
        </authorList>
    </citation>
    <scope>NUCLEOTIDE SEQUENCE</scope>
    <source>
        <strain evidence="1">KIB01</strain>
    </source>
</reference>
<comment type="caution">
    <text evidence="1">The sequence shown here is derived from an EMBL/GenBank/DDBJ whole genome shotgun (WGS) entry which is preliminary data.</text>
</comment>
<gene>
    <name evidence="1" type="ORF">Ddye_031483</name>
</gene>
<proteinExistence type="predicted"/>
<organism evidence="1 2">
    <name type="scientific">Dipteronia dyeriana</name>
    <dbReference type="NCBI Taxonomy" id="168575"/>
    <lineage>
        <taxon>Eukaryota</taxon>
        <taxon>Viridiplantae</taxon>
        <taxon>Streptophyta</taxon>
        <taxon>Embryophyta</taxon>
        <taxon>Tracheophyta</taxon>
        <taxon>Spermatophyta</taxon>
        <taxon>Magnoliopsida</taxon>
        <taxon>eudicotyledons</taxon>
        <taxon>Gunneridae</taxon>
        <taxon>Pentapetalae</taxon>
        <taxon>rosids</taxon>
        <taxon>malvids</taxon>
        <taxon>Sapindales</taxon>
        <taxon>Sapindaceae</taxon>
        <taxon>Hippocastanoideae</taxon>
        <taxon>Acereae</taxon>
        <taxon>Dipteronia</taxon>
    </lineage>
</organism>
<protein>
    <submittedName>
        <fullName evidence="1">Uncharacterized protein</fullName>
    </submittedName>
</protein>